<protein>
    <submittedName>
        <fullName evidence="1">Jg5134 protein</fullName>
    </submittedName>
</protein>
<name>A0A8S4QNH9_9NEOP</name>
<evidence type="ECO:0000313" key="1">
    <source>
        <dbReference type="EMBL" id="CAH2216165.1"/>
    </source>
</evidence>
<dbReference type="Proteomes" id="UP000838756">
    <property type="component" value="Unassembled WGS sequence"/>
</dbReference>
<keyword evidence="2" id="KW-1185">Reference proteome</keyword>
<dbReference type="EMBL" id="CAKXAJ010014278">
    <property type="protein sequence ID" value="CAH2216165.1"/>
    <property type="molecule type" value="Genomic_DNA"/>
</dbReference>
<accession>A0A8S4QNH9</accession>
<sequence>MQIQAQRKWQAIGKTALDILDKVVAAFLDMEKAFDRVWHEGFLYKCAMTSTPKRIVHFLRSFLANRTFQVRIEGTLSSACQGCRRAAAAPALYALYTDDIPSNNDAHLALYV</sequence>
<evidence type="ECO:0000313" key="2">
    <source>
        <dbReference type="Proteomes" id="UP000838756"/>
    </source>
</evidence>
<reference evidence="1" key="1">
    <citation type="submission" date="2022-03" db="EMBL/GenBank/DDBJ databases">
        <authorList>
            <person name="Lindestad O."/>
        </authorList>
    </citation>
    <scope>NUCLEOTIDE SEQUENCE</scope>
</reference>
<dbReference type="OrthoDB" id="10065625at2759"/>
<gene>
    <name evidence="1" type="primary">jg5134</name>
    <name evidence="1" type="ORF">PAEG_LOCUS4223</name>
</gene>
<proteinExistence type="predicted"/>
<organism evidence="1 2">
    <name type="scientific">Pararge aegeria aegeria</name>
    <dbReference type="NCBI Taxonomy" id="348720"/>
    <lineage>
        <taxon>Eukaryota</taxon>
        <taxon>Metazoa</taxon>
        <taxon>Ecdysozoa</taxon>
        <taxon>Arthropoda</taxon>
        <taxon>Hexapoda</taxon>
        <taxon>Insecta</taxon>
        <taxon>Pterygota</taxon>
        <taxon>Neoptera</taxon>
        <taxon>Endopterygota</taxon>
        <taxon>Lepidoptera</taxon>
        <taxon>Glossata</taxon>
        <taxon>Ditrysia</taxon>
        <taxon>Papilionoidea</taxon>
        <taxon>Nymphalidae</taxon>
        <taxon>Satyrinae</taxon>
        <taxon>Satyrini</taxon>
        <taxon>Parargina</taxon>
        <taxon>Pararge</taxon>
    </lineage>
</organism>
<comment type="caution">
    <text evidence="1">The sequence shown here is derived from an EMBL/GenBank/DDBJ whole genome shotgun (WGS) entry which is preliminary data.</text>
</comment>
<dbReference type="AlphaFoldDB" id="A0A8S4QNH9"/>